<dbReference type="EMBL" id="JAEQNA010000001">
    <property type="protein sequence ID" value="MBL0419454.1"/>
    <property type="molecule type" value="Genomic_DNA"/>
</dbReference>
<dbReference type="RefSeq" id="WP_201682483.1">
    <property type="nucleotide sequence ID" value="NZ_JAEQNA010000001.1"/>
</dbReference>
<protein>
    <submittedName>
        <fullName evidence="7">Matrixin family metalloprotease</fullName>
    </submittedName>
</protein>
<dbReference type="GO" id="GO:0004222">
    <property type="term" value="F:metalloendopeptidase activity"/>
    <property type="evidence" value="ECO:0007669"/>
    <property type="project" value="InterPro"/>
</dbReference>
<keyword evidence="3" id="KW-0378">Hydrolase</keyword>
<keyword evidence="2" id="KW-0479">Metal-binding</keyword>
<comment type="caution">
    <text evidence="7">The sequence shown here is derived from an EMBL/GenBank/DDBJ whole genome shotgun (WGS) entry which is preliminary data.</text>
</comment>
<evidence type="ECO:0000256" key="4">
    <source>
        <dbReference type="ARBA" id="ARBA00022833"/>
    </source>
</evidence>
<dbReference type="InterPro" id="IPR024079">
    <property type="entry name" value="MetalloPept_cat_dom_sf"/>
</dbReference>
<dbReference type="GO" id="GO:0008270">
    <property type="term" value="F:zinc ion binding"/>
    <property type="evidence" value="ECO:0007669"/>
    <property type="project" value="InterPro"/>
</dbReference>
<keyword evidence="1" id="KW-0645">Protease</keyword>
<dbReference type="AlphaFoldDB" id="A0A936ZD70"/>
<evidence type="ECO:0000259" key="6">
    <source>
        <dbReference type="Pfam" id="PF00413"/>
    </source>
</evidence>
<keyword evidence="5" id="KW-0732">Signal</keyword>
<evidence type="ECO:0000256" key="1">
    <source>
        <dbReference type="ARBA" id="ARBA00022670"/>
    </source>
</evidence>
<dbReference type="SUPFAM" id="SSF55486">
    <property type="entry name" value="Metalloproteases ('zincins'), catalytic domain"/>
    <property type="match status" value="1"/>
</dbReference>
<dbReference type="GO" id="GO:0031012">
    <property type="term" value="C:extracellular matrix"/>
    <property type="evidence" value="ECO:0007669"/>
    <property type="project" value="InterPro"/>
</dbReference>
<feature type="domain" description="Peptidase M10 metallopeptidase" evidence="6">
    <location>
        <begin position="146"/>
        <end position="170"/>
    </location>
</feature>
<evidence type="ECO:0000313" key="7">
    <source>
        <dbReference type="EMBL" id="MBL0419454.1"/>
    </source>
</evidence>
<organism evidence="7 8">
    <name type="scientific">Ramlibacter aurantiacus</name>
    <dbReference type="NCBI Taxonomy" id="2801330"/>
    <lineage>
        <taxon>Bacteria</taxon>
        <taxon>Pseudomonadati</taxon>
        <taxon>Pseudomonadota</taxon>
        <taxon>Betaproteobacteria</taxon>
        <taxon>Burkholderiales</taxon>
        <taxon>Comamonadaceae</taxon>
        <taxon>Ramlibacter</taxon>
    </lineage>
</organism>
<accession>A0A936ZD70</accession>
<evidence type="ECO:0000256" key="2">
    <source>
        <dbReference type="ARBA" id="ARBA00022723"/>
    </source>
</evidence>
<name>A0A936ZD70_9BURK</name>
<dbReference type="InterPro" id="IPR001818">
    <property type="entry name" value="Pept_M10_metallopeptidase"/>
</dbReference>
<keyword evidence="4" id="KW-0862">Zinc</keyword>
<feature type="chain" id="PRO_5036775875" evidence="5">
    <location>
        <begin position="19"/>
        <end position="211"/>
    </location>
</feature>
<reference evidence="7" key="1">
    <citation type="submission" date="2021-01" db="EMBL/GenBank/DDBJ databases">
        <title>Ramlibacter sp. strain AW1 16S ribosomal RNA gene Genome sequencing and assembly.</title>
        <authorList>
            <person name="Kang M."/>
        </authorList>
    </citation>
    <scope>NUCLEOTIDE SEQUENCE</scope>
    <source>
        <strain evidence="7">AW1</strain>
    </source>
</reference>
<keyword evidence="7" id="KW-0482">Metalloprotease</keyword>
<dbReference type="Pfam" id="PF00413">
    <property type="entry name" value="Peptidase_M10"/>
    <property type="match status" value="1"/>
</dbReference>
<gene>
    <name evidence="7" type="ORF">JI739_03740</name>
</gene>
<keyword evidence="8" id="KW-1185">Reference proteome</keyword>
<proteinExistence type="predicted"/>
<evidence type="ECO:0000313" key="8">
    <source>
        <dbReference type="Proteomes" id="UP000613011"/>
    </source>
</evidence>
<evidence type="ECO:0000256" key="5">
    <source>
        <dbReference type="SAM" id="SignalP"/>
    </source>
</evidence>
<dbReference type="Gene3D" id="3.40.390.10">
    <property type="entry name" value="Collagenase (Catalytic Domain)"/>
    <property type="match status" value="1"/>
</dbReference>
<evidence type="ECO:0000256" key="3">
    <source>
        <dbReference type="ARBA" id="ARBA00022801"/>
    </source>
</evidence>
<dbReference type="GO" id="GO:0006508">
    <property type="term" value="P:proteolysis"/>
    <property type="evidence" value="ECO:0007669"/>
    <property type="project" value="UniProtKB-KW"/>
</dbReference>
<sequence length="211" mass="23166">MKQLIALLATLYIACTHAQLPPAWRHSPDIAVLGAADDPRRPLVDEAIDYWNRQLEHVGSSFRLNAARHVTQALPEPALFAFYQRAARVGLHAAAFSVDITALPGDMVIVLTRSHVISLAAPMGGRVWVLIRPSSVPPLSLPNVARNVVAHEIGHALGLGHNDDPRALMCGRPAPCRPEDYVGQEPKLFPLLPVERERLARLYPSSWTPAR</sequence>
<feature type="signal peptide" evidence="5">
    <location>
        <begin position="1"/>
        <end position="18"/>
    </location>
</feature>
<dbReference type="Proteomes" id="UP000613011">
    <property type="component" value="Unassembled WGS sequence"/>
</dbReference>